<keyword evidence="5" id="KW-0408">Iron</keyword>
<dbReference type="InParanoid" id="A0A2R5GDH5"/>
<proteinExistence type="inferred from homology"/>
<dbReference type="Proteomes" id="UP000241890">
    <property type="component" value="Unassembled WGS sequence"/>
</dbReference>
<keyword evidence="7" id="KW-1185">Reference proteome</keyword>
<evidence type="ECO:0000313" key="7">
    <source>
        <dbReference type="Proteomes" id="UP000241890"/>
    </source>
</evidence>
<keyword evidence="4" id="KW-0560">Oxidoreductase</keyword>
<accession>A0A2R5GDH5</accession>
<comment type="similarity">
    <text evidence="1">Belongs to the alkB family.</text>
</comment>
<organism evidence="6 7">
    <name type="scientific">Hondaea fermentalgiana</name>
    <dbReference type="NCBI Taxonomy" id="2315210"/>
    <lineage>
        <taxon>Eukaryota</taxon>
        <taxon>Sar</taxon>
        <taxon>Stramenopiles</taxon>
        <taxon>Bigyra</taxon>
        <taxon>Labyrinthulomycetes</taxon>
        <taxon>Thraustochytrida</taxon>
        <taxon>Thraustochytriidae</taxon>
        <taxon>Hondaea</taxon>
    </lineage>
</organism>
<evidence type="ECO:0000256" key="5">
    <source>
        <dbReference type="ARBA" id="ARBA00023004"/>
    </source>
</evidence>
<dbReference type="PANTHER" id="PTHR46030:SF1">
    <property type="entry name" value="ALPHA-KETOGLUTARATE-DEPENDENT DIOXYGENASE ALKB HOMOLOG 6"/>
    <property type="match status" value="1"/>
</dbReference>
<sequence>MDFAALLRQAREEAAKGQTRGNQDRAAACAPALASLRNAEEGRRFGCRVVELLPGTCWYCADFVSAEEADALEVEVRKQPWEQLSGRKLQNWGGVPHPSGTILEPMPTFVDALATRLHATAQEQSIEGALNASLLSVAGTQDGVTIQKSERISLTMRCVANVKTSVDEDDLALDPEMRREVVRRALFIGGGETIDLTRHNAWVAAARDQEGRQYKRCNQYAHDASRGVQWEGYKDGATAAALVAQSELEARGPPSRDGGSSFLDAHLAAAVDVALARDERRVPRVVHGRGAQHAARVDQVLGVASRSLRLFVDGGADDDLDAEPGVAWRGELPRDGFGVSAAGD</sequence>
<dbReference type="GO" id="GO:0046872">
    <property type="term" value="F:metal ion binding"/>
    <property type="evidence" value="ECO:0007669"/>
    <property type="project" value="UniProtKB-KW"/>
</dbReference>
<dbReference type="EMBL" id="BEYU01000052">
    <property type="protein sequence ID" value="GBG29002.1"/>
    <property type="molecule type" value="Genomic_DNA"/>
</dbReference>
<protein>
    <submittedName>
        <fullName evidence="6">Alpha-ketoglutarate-dependent dioxygenase alkB-like 6</fullName>
    </submittedName>
</protein>
<dbReference type="GO" id="GO:0005634">
    <property type="term" value="C:nucleus"/>
    <property type="evidence" value="ECO:0007669"/>
    <property type="project" value="TreeGrafter"/>
</dbReference>
<comment type="caution">
    <text evidence="6">The sequence shown here is derived from an EMBL/GenBank/DDBJ whole genome shotgun (WGS) entry which is preliminary data.</text>
</comment>
<evidence type="ECO:0000256" key="3">
    <source>
        <dbReference type="ARBA" id="ARBA00022964"/>
    </source>
</evidence>
<keyword evidence="3 6" id="KW-0223">Dioxygenase</keyword>
<dbReference type="InterPro" id="IPR032862">
    <property type="entry name" value="ALKBH6"/>
</dbReference>
<dbReference type="OrthoDB" id="412814at2759"/>
<evidence type="ECO:0000313" key="6">
    <source>
        <dbReference type="EMBL" id="GBG29002.1"/>
    </source>
</evidence>
<reference evidence="6 7" key="1">
    <citation type="submission" date="2017-12" db="EMBL/GenBank/DDBJ databases">
        <title>Sequencing, de novo assembly and annotation of complete genome of a new Thraustochytrid species, strain FCC1311.</title>
        <authorList>
            <person name="Sedici K."/>
            <person name="Godart F."/>
            <person name="Aiese Cigliano R."/>
            <person name="Sanseverino W."/>
            <person name="Barakat M."/>
            <person name="Ortet P."/>
            <person name="Marechal E."/>
            <person name="Cagnac O."/>
            <person name="Amato A."/>
        </authorList>
    </citation>
    <scope>NUCLEOTIDE SEQUENCE [LARGE SCALE GENOMIC DNA]</scope>
</reference>
<evidence type="ECO:0000256" key="1">
    <source>
        <dbReference type="ARBA" id="ARBA00007879"/>
    </source>
</evidence>
<dbReference type="AlphaFoldDB" id="A0A2R5GDH5"/>
<dbReference type="PANTHER" id="PTHR46030">
    <property type="entry name" value="ALPHA-KETOGLUTARATE-DEPENDENT DIOXYGENASE ALKB HOMOLOG 6"/>
    <property type="match status" value="1"/>
</dbReference>
<evidence type="ECO:0000256" key="4">
    <source>
        <dbReference type="ARBA" id="ARBA00023002"/>
    </source>
</evidence>
<evidence type="ECO:0000256" key="2">
    <source>
        <dbReference type="ARBA" id="ARBA00022723"/>
    </source>
</evidence>
<gene>
    <name evidence="6" type="ORF">FCC1311_033891</name>
</gene>
<keyword evidence="2" id="KW-0479">Metal-binding</keyword>
<name>A0A2R5GDH5_9STRA</name>
<dbReference type="GO" id="GO:0051213">
    <property type="term" value="F:dioxygenase activity"/>
    <property type="evidence" value="ECO:0007669"/>
    <property type="project" value="UniProtKB-KW"/>
</dbReference>